<comment type="catalytic activity">
    <reaction evidence="11">
        <text>8-oxo-GTP + H2O = 8-oxo-GMP + diphosphate + H(+)</text>
        <dbReference type="Rhea" id="RHEA:67616"/>
        <dbReference type="ChEBI" id="CHEBI:15377"/>
        <dbReference type="ChEBI" id="CHEBI:15378"/>
        <dbReference type="ChEBI" id="CHEBI:33019"/>
        <dbReference type="ChEBI" id="CHEBI:143553"/>
        <dbReference type="ChEBI" id="CHEBI:145694"/>
    </reaction>
</comment>
<evidence type="ECO:0000256" key="16">
    <source>
        <dbReference type="ARBA" id="ARBA00042798"/>
    </source>
</evidence>
<evidence type="ECO:0000256" key="18">
    <source>
        <dbReference type="PIRSR" id="PIRSR603561-2"/>
    </source>
</evidence>
<evidence type="ECO:0000256" key="13">
    <source>
        <dbReference type="ARBA" id="ARBA00040794"/>
    </source>
</evidence>
<comment type="caution">
    <text evidence="20">The sequence shown here is derived from an EMBL/GenBank/DDBJ whole genome shotgun (WGS) entry which is preliminary data.</text>
</comment>
<dbReference type="PANTHER" id="PTHR47707:SF1">
    <property type="entry name" value="NUDIX HYDROLASE FAMILY PROTEIN"/>
    <property type="match status" value="1"/>
</dbReference>
<feature type="binding site" evidence="17">
    <location>
        <begin position="36"/>
        <end position="39"/>
    </location>
    <ligand>
        <name>8-oxo-dGTP</name>
        <dbReference type="ChEBI" id="CHEBI:77896"/>
    </ligand>
</feature>
<keyword evidence="6" id="KW-0227">DNA damage</keyword>
<feature type="binding site" evidence="18">
    <location>
        <position position="61"/>
    </location>
    <ligand>
        <name>Mg(2+)</name>
        <dbReference type="ChEBI" id="CHEBI:18420"/>
    </ligand>
</feature>
<evidence type="ECO:0000313" key="20">
    <source>
        <dbReference type="EMBL" id="SFB99297.1"/>
    </source>
</evidence>
<evidence type="ECO:0000256" key="17">
    <source>
        <dbReference type="PIRSR" id="PIRSR603561-1"/>
    </source>
</evidence>
<dbReference type="InterPro" id="IPR047127">
    <property type="entry name" value="MutT-like"/>
</dbReference>
<dbReference type="Gene3D" id="3.90.79.10">
    <property type="entry name" value="Nucleoside Triphosphate Pyrophosphohydrolase"/>
    <property type="match status" value="1"/>
</dbReference>
<evidence type="ECO:0000256" key="2">
    <source>
        <dbReference type="ARBA" id="ARBA00005582"/>
    </source>
</evidence>
<dbReference type="GO" id="GO:0046872">
    <property type="term" value="F:metal ion binding"/>
    <property type="evidence" value="ECO:0007669"/>
    <property type="project" value="UniProtKB-KW"/>
</dbReference>
<dbReference type="PRINTS" id="PR00502">
    <property type="entry name" value="NUDIXFAMILY"/>
</dbReference>
<evidence type="ECO:0000256" key="7">
    <source>
        <dbReference type="ARBA" id="ARBA00022801"/>
    </source>
</evidence>
<keyword evidence="8 18" id="KW-0460">Magnesium</keyword>
<evidence type="ECO:0000256" key="15">
    <source>
        <dbReference type="ARBA" id="ARBA00041979"/>
    </source>
</evidence>
<keyword evidence="5 18" id="KW-0479">Metal-binding</keyword>
<organism evidence="20 21">
    <name type="scientific">Pragia fontium DSM 5563 = ATCC 49100</name>
    <dbReference type="NCBI Taxonomy" id="1122977"/>
    <lineage>
        <taxon>Bacteria</taxon>
        <taxon>Pseudomonadati</taxon>
        <taxon>Pseudomonadota</taxon>
        <taxon>Gammaproteobacteria</taxon>
        <taxon>Enterobacterales</taxon>
        <taxon>Budviciaceae</taxon>
        <taxon>Pragia</taxon>
    </lineage>
</organism>
<reference evidence="20 21" key="1">
    <citation type="submission" date="2016-10" db="EMBL/GenBank/DDBJ databases">
        <authorList>
            <person name="Varghese N."/>
            <person name="Submissions S."/>
        </authorList>
    </citation>
    <scope>NUCLEOTIDE SEQUENCE [LARGE SCALE GENOMIC DNA]</scope>
    <source>
        <strain evidence="20 21">DSM 5563</strain>
    </source>
</reference>
<feature type="binding site" evidence="18">
    <location>
        <position position="39"/>
    </location>
    <ligand>
        <name>Mg(2+)</name>
        <dbReference type="ChEBI" id="CHEBI:18420"/>
    </ligand>
</feature>
<dbReference type="Proteomes" id="UP000226420">
    <property type="component" value="Unassembled WGS sequence"/>
</dbReference>
<dbReference type="EC" id="3.6.1.55" evidence="12"/>
<evidence type="ECO:0000256" key="4">
    <source>
        <dbReference type="ARBA" id="ARBA00022705"/>
    </source>
</evidence>
<evidence type="ECO:0000259" key="19">
    <source>
        <dbReference type="PROSITE" id="PS51462"/>
    </source>
</evidence>
<dbReference type="GO" id="GO:0044715">
    <property type="term" value="F:8-oxo-dGDP phosphatase activity"/>
    <property type="evidence" value="ECO:0007669"/>
    <property type="project" value="TreeGrafter"/>
</dbReference>
<dbReference type="GO" id="GO:0008413">
    <property type="term" value="F:8-oxo-7,8-dihydroguanosine triphosphate pyrophosphatase activity"/>
    <property type="evidence" value="ECO:0007669"/>
    <property type="project" value="InterPro"/>
</dbReference>
<dbReference type="InterPro" id="IPR015797">
    <property type="entry name" value="NUDIX_hydrolase-like_dom_sf"/>
</dbReference>
<evidence type="ECO:0000256" key="6">
    <source>
        <dbReference type="ARBA" id="ARBA00022763"/>
    </source>
</evidence>
<evidence type="ECO:0000256" key="12">
    <source>
        <dbReference type="ARBA" id="ARBA00038905"/>
    </source>
</evidence>
<comment type="similarity">
    <text evidence="2">Belongs to the Nudix hydrolase family.</text>
</comment>
<comment type="cofactor">
    <cofactor evidence="1 18">
        <name>Mg(2+)</name>
        <dbReference type="ChEBI" id="CHEBI:18420"/>
    </cofactor>
</comment>
<dbReference type="Pfam" id="PF14815">
    <property type="entry name" value="NUDIX_4"/>
    <property type="match status" value="1"/>
</dbReference>
<dbReference type="InterPro" id="IPR003561">
    <property type="entry name" value="Mutator_MutT"/>
</dbReference>
<dbReference type="FunFam" id="3.90.79.10:FF:000014">
    <property type="entry name" value="8-oxo-dGTP diphosphatase MutT"/>
    <property type="match status" value="1"/>
</dbReference>
<protein>
    <recommendedName>
        <fullName evidence="13">8-oxo-dGTP diphosphatase</fullName>
        <ecNumber evidence="12">3.6.1.55</ecNumber>
    </recommendedName>
    <alternativeName>
        <fullName evidence="16">7,8-dihydro-8-oxoguanine-triphosphatase</fullName>
    </alternativeName>
    <alternativeName>
        <fullName evidence="15">Mutator protein MutT</fullName>
    </alternativeName>
    <alternativeName>
        <fullName evidence="14">dGTP pyrophosphohydrolase</fullName>
    </alternativeName>
</protein>
<dbReference type="PRINTS" id="PR01401">
    <property type="entry name" value="MUTATORMUTT"/>
</dbReference>
<dbReference type="EMBL" id="FOLW01000001">
    <property type="protein sequence ID" value="SFB99297.1"/>
    <property type="molecule type" value="Genomic_DNA"/>
</dbReference>
<keyword evidence="7" id="KW-0378">Hydrolase</keyword>
<dbReference type="GO" id="GO:0006260">
    <property type="term" value="P:DNA replication"/>
    <property type="evidence" value="ECO:0007669"/>
    <property type="project" value="UniProtKB-KW"/>
</dbReference>
<feature type="binding site" evidence="17">
    <location>
        <position position="123"/>
    </location>
    <ligand>
        <name>8-oxo-dGTP</name>
        <dbReference type="ChEBI" id="CHEBI:77896"/>
    </ligand>
</feature>
<keyword evidence="4" id="KW-0235">DNA replication</keyword>
<dbReference type="GO" id="GO:0006281">
    <property type="term" value="P:DNA repair"/>
    <property type="evidence" value="ECO:0007669"/>
    <property type="project" value="UniProtKB-KW"/>
</dbReference>
<dbReference type="PANTHER" id="PTHR47707">
    <property type="entry name" value="8-OXO-DGTP DIPHOSPHATASE"/>
    <property type="match status" value="1"/>
</dbReference>
<keyword evidence="9" id="KW-0234">DNA repair</keyword>
<evidence type="ECO:0000256" key="1">
    <source>
        <dbReference type="ARBA" id="ARBA00001946"/>
    </source>
</evidence>
<accession>A0AAJ4W7I7</accession>
<evidence type="ECO:0000256" key="11">
    <source>
        <dbReference type="ARBA" id="ARBA00036904"/>
    </source>
</evidence>
<sequence length="137" mass="15532">MSVKRIEIAVGIIIDSKKSIFVTRRAEGSHLAGYWEFPGGKVETGRGESVEAALSRELQEETGIQVIDASLLKTLEYDYPDRQLKLHFYIVNGWQGTPEGREGQQSRWLNVSELIDAEFPEANQPIITELKQRYHTA</sequence>
<evidence type="ECO:0000256" key="9">
    <source>
        <dbReference type="ARBA" id="ARBA00023204"/>
    </source>
</evidence>
<dbReference type="SUPFAM" id="SSF55811">
    <property type="entry name" value="Nudix"/>
    <property type="match status" value="1"/>
</dbReference>
<keyword evidence="3" id="KW-0515">Mutator protein</keyword>
<proteinExistence type="inferred from homology"/>
<evidence type="ECO:0000256" key="3">
    <source>
        <dbReference type="ARBA" id="ARBA00022457"/>
    </source>
</evidence>
<dbReference type="AlphaFoldDB" id="A0AAJ4W7I7"/>
<feature type="domain" description="Nudix hydrolase" evidence="19">
    <location>
        <begin position="3"/>
        <end position="132"/>
    </location>
</feature>
<dbReference type="GO" id="GO:0044716">
    <property type="term" value="F:8-oxo-GDP phosphatase activity"/>
    <property type="evidence" value="ECO:0007669"/>
    <property type="project" value="TreeGrafter"/>
</dbReference>
<gene>
    <name evidence="20" type="ORF">SAMN02745723_101115</name>
</gene>
<name>A0AAJ4W7I7_9GAMM</name>
<feature type="binding site" evidence="17">
    <location>
        <position position="30"/>
    </location>
    <ligand>
        <name>8-oxo-dGTP</name>
        <dbReference type="ChEBI" id="CHEBI:77896"/>
    </ligand>
</feature>
<dbReference type="InterPro" id="IPR029119">
    <property type="entry name" value="MutY_C"/>
</dbReference>
<evidence type="ECO:0000256" key="5">
    <source>
        <dbReference type="ARBA" id="ARBA00022723"/>
    </source>
</evidence>
<dbReference type="GO" id="GO:0035539">
    <property type="term" value="F:8-oxo-7,8-dihydrodeoxyguanosine triphosphate pyrophosphatase activity"/>
    <property type="evidence" value="ECO:0007669"/>
    <property type="project" value="UniProtKB-EC"/>
</dbReference>
<dbReference type="NCBIfam" id="TIGR00586">
    <property type="entry name" value="mutt"/>
    <property type="match status" value="1"/>
</dbReference>
<dbReference type="PROSITE" id="PS51462">
    <property type="entry name" value="NUDIX"/>
    <property type="match status" value="1"/>
</dbReference>
<dbReference type="RefSeq" id="WP_327078768.1">
    <property type="nucleotide sequence ID" value="NZ_FOLW01000001.1"/>
</dbReference>
<evidence type="ECO:0000313" key="21">
    <source>
        <dbReference type="Proteomes" id="UP000226420"/>
    </source>
</evidence>
<feature type="binding site" evidence="17">
    <location>
        <position position="25"/>
    </location>
    <ligand>
        <name>8-oxo-dGTP</name>
        <dbReference type="ChEBI" id="CHEBI:77896"/>
    </ligand>
</feature>
<comment type="catalytic activity">
    <reaction evidence="10">
        <text>8-oxo-dGTP + H2O = 8-oxo-dGMP + diphosphate + H(+)</text>
        <dbReference type="Rhea" id="RHEA:31575"/>
        <dbReference type="ChEBI" id="CHEBI:15377"/>
        <dbReference type="ChEBI" id="CHEBI:15378"/>
        <dbReference type="ChEBI" id="CHEBI:33019"/>
        <dbReference type="ChEBI" id="CHEBI:63224"/>
        <dbReference type="ChEBI" id="CHEBI:77896"/>
        <dbReference type="EC" id="3.6.1.55"/>
    </reaction>
</comment>
<dbReference type="InterPro" id="IPR000086">
    <property type="entry name" value="NUDIX_hydrolase_dom"/>
</dbReference>
<dbReference type="CDD" id="cd03425">
    <property type="entry name" value="NUDIX_MutT_NudA_like"/>
    <property type="match status" value="1"/>
</dbReference>
<evidence type="ECO:0000256" key="10">
    <source>
        <dbReference type="ARBA" id="ARBA00035861"/>
    </source>
</evidence>
<dbReference type="InterPro" id="IPR020476">
    <property type="entry name" value="Nudix_hydrolase"/>
</dbReference>
<evidence type="ECO:0000256" key="14">
    <source>
        <dbReference type="ARBA" id="ARBA00041592"/>
    </source>
</evidence>
<evidence type="ECO:0000256" key="8">
    <source>
        <dbReference type="ARBA" id="ARBA00022842"/>
    </source>
</evidence>
<dbReference type="NCBIfam" id="NF008044">
    <property type="entry name" value="PRK10776.1"/>
    <property type="match status" value="1"/>
</dbReference>